<evidence type="ECO:0000313" key="2">
    <source>
        <dbReference type="EMBL" id="SCB38346.1"/>
    </source>
</evidence>
<dbReference type="Gene3D" id="2.30.30.240">
    <property type="entry name" value="PRC-barrel domain"/>
    <property type="match status" value="1"/>
</dbReference>
<proteinExistence type="predicted"/>
<dbReference type="Proteomes" id="UP000199205">
    <property type="component" value="Unassembled WGS sequence"/>
</dbReference>
<feature type="domain" description="PRC-barrel" evidence="1">
    <location>
        <begin position="11"/>
        <end position="67"/>
    </location>
</feature>
<dbReference type="InterPro" id="IPR027275">
    <property type="entry name" value="PRC-brl_dom"/>
</dbReference>
<accession>A0A1C3WEM9</accession>
<protein>
    <submittedName>
        <fullName evidence="2">PRC-barrel domain-containing protein</fullName>
    </submittedName>
</protein>
<dbReference type="InterPro" id="IPR011033">
    <property type="entry name" value="PRC_barrel-like_sf"/>
</dbReference>
<dbReference type="Pfam" id="PF05239">
    <property type="entry name" value="PRC"/>
    <property type="match status" value="1"/>
</dbReference>
<dbReference type="AlphaFoldDB" id="A0A1C3WEM9"/>
<organism evidence="2 3">
    <name type="scientific">Rhizobium lusitanum</name>
    <dbReference type="NCBI Taxonomy" id="293958"/>
    <lineage>
        <taxon>Bacteria</taxon>
        <taxon>Pseudomonadati</taxon>
        <taxon>Pseudomonadota</taxon>
        <taxon>Alphaproteobacteria</taxon>
        <taxon>Hyphomicrobiales</taxon>
        <taxon>Rhizobiaceae</taxon>
        <taxon>Rhizobium/Agrobacterium group</taxon>
        <taxon>Rhizobium</taxon>
    </lineage>
</organism>
<dbReference type="SUPFAM" id="SSF50346">
    <property type="entry name" value="PRC-barrel domain"/>
    <property type="match status" value="1"/>
</dbReference>
<dbReference type="OrthoDB" id="7876889at2"/>
<evidence type="ECO:0000313" key="3">
    <source>
        <dbReference type="Proteomes" id="UP000199205"/>
    </source>
</evidence>
<dbReference type="RefSeq" id="WP_092574822.1">
    <property type="nucleotide sequence ID" value="NZ_FMAF01000010.1"/>
</dbReference>
<dbReference type="EMBL" id="FMAF01000010">
    <property type="protein sequence ID" value="SCB38346.1"/>
    <property type="molecule type" value="Genomic_DNA"/>
</dbReference>
<name>A0A1C3WEM9_9HYPH</name>
<gene>
    <name evidence="2" type="ORF">GA0061101_110180</name>
</gene>
<evidence type="ECO:0000259" key="1">
    <source>
        <dbReference type="Pfam" id="PF05239"/>
    </source>
</evidence>
<sequence>MDHSNHIRLTEDELTQANLEGTSIYGADDHKVGTVDHVHGAGIGSSVVIDVGGFLGIGAKPVSVRVTDLDFMRDESGEIHGVTSWTKDQLKAMPEHRD</sequence>
<reference evidence="2 3" key="1">
    <citation type="submission" date="2016-08" db="EMBL/GenBank/DDBJ databases">
        <authorList>
            <person name="Seilhamer J.J."/>
        </authorList>
    </citation>
    <scope>NUCLEOTIDE SEQUENCE [LARGE SCALE GENOMIC DNA]</scope>
    <source>
        <strain evidence="2 3">P1-7</strain>
    </source>
</reference>